<dbReference type="InterPro" id="IPR004859">
    <property type="entry name" value="Xrn1_N"/>
</dbReference>
<feature type="domain" description="Xrn1 N-terminal" evidence="6">
    <location>
        <begin position="1"/>
        <end position="172"/>
    </location>
</feature>
<keyword evidence="8" id="KW-1185">Reference proteome</keyword>
<evidence type="ECO:0000256" key="1">
    <source>
        <dbReference type="ARBA" id="ARBA00006994"/>
    </source>
</evidence>
<dbReference type="GO" id="GO:0004534">
    <property type="term" value="F:5'-3' RNA exonuclease activity"/>
    <property type="evidence" value="ECO:0007669"/>
    <property type="project" value="TreeGrafter"/>
</dbReference>
<accession>A0A1Y2C8V8</accession>
<dbReference type="Proteomes" id="UP000193642">
    <property type="component" value="Unassembled WGS sequence"/>
</dbReference>
<keyword evidence="4" id="KW-0378">Hydrolase</keyword>
<dbReference type="FunFam" id="3.40.50.12390:FF:000003">
    <property type="entry name" value="5'-3' exoribonuclease"/>
    <property type="match status" value="1"/>
</dbReference>
<dbReference type="CDD" id="cd18673">
    <property type="entry name" value="PIN_XRN1-2-like"/>
    <property type="match status" value="1"/>
</dbReference>
<reference evidence="7 8" key="1">
    <citation type="submission" date="2016-07" db="EMBL/GenBank/DDBJ databases">
        <title>Pervasive Adenine N6-methylation of Active Genes in Fungi.</title>
        <authorList>
            <consortium name="DOE Joint Genome Institute"/>
            <person name="Mondo S.J."/>
            <person name="Dannebaum R.O."/>
            <person name="Kuo R.C."/>
            <person name="Labutti K."/>
            <person name="Haridas S."/>
            <person name="Kuo A."/>
            <person name="Salamov A."/>
            <person name="Ahrendt S.R."/>
            <person name="Lipzen A."/>
            <person name="Sullivan W."/>
            <person name="Andreopoulos W.B."/>
            <person name="Clum A."/>
            <person name="Lindquist E."/>
            <person name="Daum C."/>
            <person name="Ramamoorthy G.K."/>
            <person name="Gryganskyi A."/>
            <person name="Culley D."/>
            <person name="Magnuson J.K."/>
            <person name="James T.Y."/>
            <person name="O'Malley M.A."/>
            <person name="Stajich J.E."/>
            <person name="Spatafora J.W."/>
            <person name="Visel A."/>
            <person name="Grigoriev I.V."/>
        </authorList>
    </citation>
    <scope>NUCLEOTIDE SEQUENCE [LARGE SCALE GENOMIC DNA]</scope>
    <source>
        <strain evidence="7 8">JEL800</strain>
    </source>
</reference>
<organism evidence="7 8">
    <name type="scientific">Rhizoclosmatium globosum</name>
    <dbReference type="NCBI Taxonomy" id="329046"/>
    <lineage>
        <taxon>Eukaryota</taxon>
        <taxon>Fungi</taxon>
        <taxon>Fungi incertae sedis</taxon>
        <taxon>Chytridiomycota</taxon>
        <taxon>Chytridiomycota incertae sedis</taxon>
        <taxon>Chytridiomycetes</taxon>
        <taxon>Chytridiales</taxon>
        <taxon>Chytriomycetaceae</taxon>
        <taxon>Rhizoclosmatium</taxon>
    </lineage>
</organism>
<dbReference type="EMBL" id="MCGO01000025">
    <property type="protein sequence ID" value="ORY43458.1"/>
    <property type="molecule type" value="Genomic_DNA"/>
</dbReference>
<evidence type="ECO:0000256" key="3">
    <source>
        <dbReference type="ARBA" id="ARBA00022722"/>
    </source>
</evidence>
<evidence type="ECO:0000256" key="2">
    <source>
        <dbReference type="ARBA" id="ARBA00022664"/>
    </source>
</evidence>
<dbReference type="Pfam" id="PF03159">
    <property type="entry name" value="XRN_N"/>
    <property type="match status" value="1"/>
</dbReference>
<dbReference type="GO" id="GO:0003723">
    <property type="term" value="F:RNA binding"/>
    <property type="evidence" value="ECO:0007669"/>
    <property type="project" value="TreeGrafter"/>
</dbReference>
<evidence type="ECO:0000256" key="5">
    <source>
        <dbReference type="ARBA" id="ARBA00022839"/>
    </source>
</evidence>
<dbReference type="GO" id="GO:0005634">
    <property type="term" value="C:nucleus"/>
    <property type="evidence" value="ECO:0007669"/>
    <property type="project" value="TreeGrafter"/>
</dbReference>
<dbReference type="Gene3D" id="3.40.50.12390">
    <property type="match status" value="1"/>
</dbReference>
<evidence type="ECO:0000313" key="8">
    <source>
        <dbReference type="Proteomes" id="UP000193642"/>
    </source>
</evidence>
<proteinExistence type="inferred from homology"/>
<comment type="similarity">
    <text evidence="1">Belongs to the 5'-3' exonuclease family. XRN2/RAT1 subfamily.</text>
</comment>
<dbReference type="GO" id="GO:0006397">
    <property type="term" value="P:mRNA processing"/>
    <property type="evidence" value="ECO:0007669"/>
    <property type="project" value="UniProtKB-KW"/>
</dbReference>
<dbReference type="AlphaFoldDB" id="A0A1Y2C8V8"/>
<evidence type="ECO:0000259" key="6">
    <source>
        <dbReference type="Pfam" id="PF03159"/>
    </source>
</evidence>
<dbReference type="PANTHER" id="PTHR12341:SF41">
    <property type="entry name" value="5'-3' EXORIBONUCLEASE 2"/>
    <property type="match status" value="1"/>
</dbReference>
<comment type="caution">
    <text evidence="7">The sequence shown here is derived from an EMBL/GenBank/DDBJ whole genome shotgun (WGS) entry which is preliminary data.</text>
</comment>
<keyword evidence="2" id="KW-0507">mRNA processing</keyword>
<dbReference type="OrthoDB" id="372487at2759"/>
<evidence type="ECO:0000313" key="7">
    <source>
        <dbReference type="EMBL" id="ORY43458.1"/>
    </source>
</evidence>
<keyword evidence="3" id="KW-0540">Nuclease</keyword>
<keyword evidence="5 7" id="KW-0269">Exonuclease</keyword>
<dbReference type="InterPro" id="IPR027073">
    <property type="entry name" value="5_3_exoribonuclease"/>
</dbReference>
<dbReference type="PANTHER" id="PTHR12341">
    <property type="entry name" value="5'-&gt;3' EXORIBONUCLEASE"/>
    <property type="match status" value="1"/>
</dbReference>
<protein>
    <submittedName>
        <fullName evidence="7">Putative 5-3 exonuclease</fullName>
    </submittedName>
</protein>
<gene>
    <name evidence="7" type="ORF">BCR33DRAFT_262024</name>
</gene>
<dbReference type="STRING" id="329046.A0A1Y2C8V8"/>
<name>A0A1Y2C8V8_9FUNG</name>
<sequence length="212" mass="24067">MGIPALFRWLSNKYPKVTSQCVEEKPREHNGIIIPVDYSQPNPNGCEFDNLYLDMNGIIHPCCHPEDKPAPNSEDEMMVEIFKYIDRILGIIRPRKVLYMAIDGVAPRAKMNQQRSRRFRASQEAAEKGGKKAAFDSNCITPGTPFMANLAVALRYYISDRLNKDPAWKDVSFSICYLLDTQHFSSLSPPNNHHPLANKSITSNTNLRIISQ</sequence>
<evidence type="ECO:0000256" key="4">
    <source>
        <dbReference type="ARBA" id="ARBA00022801"/>
    </source>
</evidence>
<dbReference type="GO" id="GO:0000956">
    <property type="term" value="P:nuclear-transcribed mRNA catabolic process"/>
    <property type="evidence" value="ECO:0007669"/>
    <property type="project" value="TreeGrafter"/>
</dbReference>